<organism evidence="7 8">
    <name type="scientific">Saponaria officinalis</name>
    <name type="common">Common soapwort</name>
    <name type="synonym">Lychnis saponaria</name>
    <dbReference type="NCBI Taxonomy" id="3572"/>
    <lineage>
        <taxon>Eukaryota</taxon>
        <taxon>Viridiplantae</taxon>
        <taxon>Streptophyta</taxon>
        <taxon>Embryophyta</taxon>
        <taxon>Tracheophyta</taxon>
        <taxon>Spermatophyta</taxon>
        <taxon>Magnoliopsida</taxon>
        <taxon>eudicotyledons</taxon>
        <taxon>Gunneridae</taxon>
        <taxon>Pentapetalae</taxon>
        <taxon>Caryophyllales</taxon>
        <taxon>Caryophyllaceae</taxon>
        <taxon>Caryophylleae</taxon>
        <taxon>Saponaria</taxon>
    </lineage>
</organism>
<evidence type="ECO:0000259" key="6">
    <source>
        <dbReference type="PROSITE" id="PS51767"/>
    </source>
</evidence>
<dbReference type="GO" id="GO:0005576">
    <property type="term" value="C:extracellular region"/>
    <property type="evidence" value="ECO:0007669"/>
    <property type="project" value="TreeGrafter"/>
</dbReference>
<sequence>MVLKIFTFILSATSYNTKISNGLTLKIIHRDSPDSPIYRANLTDKERMKNYIKLSSAKVKSLEIMLVVSKNKSFISLKPNRDIRPTITEHFDLYMVQVGIGTFGEENLVSKIYYLNLNTGTELIWTQCKAAGNNHFHQVDPLFPESESSSYHPISCDNCPPNSKCEAGVCIVNIKYHDNARVSAIAATEVFTFATESGHSQSIPNIIFGCGINMLDFPEGKNEHNKISGTLGMGYGFYGLMEQTQMMFRGLFSYCLQPIVRERHSSPMTPMYLRFGNDVLPGPVTELMTMMSTSIFRNRHFNQYYLNIQDISVDSRRLILNPYFLTIRDDGTAGFIIQSGTTMTYLIRGVYEVVMLAIKDFIRINNNNVQEMKTPEMGYGLCYRRLYNPKTVILPTVTFHFSNNADYVIPTRYVFYKSKSSKNNKDMYCMNFFPDNHRSYLGAFHQVDKLIIYDTKHSVLYFAEADCSQVN</sequence>
<dbReference type="Pfam" id="PF14543">
    <property type="entry name" value="TAXi_N"/>
    <property type="match status" value="1"/>
</dbReference>
<dbReference type="InterPro" id="IPR032861">
    <property type="entry name" value="TAXi_N"/>
</dbReference>
<dbReference type="Gene3D" id="2.40.70.10">
    <property type="entry name" value="Acid Proteases"/>
    <property type="match status" value="2"/>
</dbReference>
<dbReference type="InterPro" id="IPR021109">
    <property type="entry name" value="Peptidase_aspartic_dom_sf"/>
</dbReference>
<keyword evidence="3" id="KW-0064">Aspartyl protease</keyword>
<accession>A0AAW1NF50</accession>
<keyword evidence="4" id="KW-0378">Hydrolase</keyword>
<reference evidence="7" key="1">
    <citation type="submission" date="2024-03" db="EMBL/GenBank/DDBJ databases">
        <title>WGS assembly of Saponaria officinalis var. Norfolk2.</title>
        <authorList>
            <person name="Jenkins J."/>
            <person name="Shu S."/>
            <person name="Grimwood J."/>
            <person name="Barry K."/>
            <person name="Goodstein D."/>
            <person name="Schmutz J."/>
            <person name="Leebens-Mack J."/>
            <person name="Osbourn A."/>
        </authorList>
    </citation>
    <scope>NUCLEOTIDE SEQUENCE [LARGE SCALE GENOMIC DNA]</scope>
    <source>
        <strain evidence="7">JIC</strain>
    </source>
</reference>
<dbReference type="InterPro" id="IPR033121">
    <property type="entry name" value="PEPTIDASE_A1"/>
</dbReference>
<dbReference type="Proteomes" id="UP001443914">
    <property type="component" value="Unassembled WGS sequence"/>
</dbReference>
<dbReference type="PANTHER" id="PTHR47967:SF123">
    <property type="entry name" value="ASPARTIC PROTEINASE NEPENTHESIN-1-LIKE"/>
    <property type="match status" value="1"/>
</dbReference>
<keyword evidence="2" id="KW-0645">Protease</keyword>
<evidence type="ECO:0000256" key="2">
    <source>
        <dbReference type="ARBA" id="ARBA00022670"/>
    </source>
</evidence>
<keyword evidence="8" id="KW-1185">Reference proteome</keyword>
<comment type="similarity">
    <text evidence="1">Belongs to the peptidase A1 family.</text>
</comment>
<proteinExistence type="inferred from homology"/>
<dbReference type="InterPro" id="IPR034161">
    <property type="entry name" value="Pepsin-like_plant"/>
</dbReference>
<comment type="caution">
    <text evidence="7">The sequence shown here is derived from an EMBL/GenBank/DDBJ whole genome shotgun (WGS) entry which is preliminary data.</text>
</comment>
<name>A0AAW1NF50_SAPOF</name>
<dbReference type="PANTHER" id="PTHR47967">
    <property type="entry name" value="OS07G0603500 PROTEIN-RELATED"/>
    <property type="match status" value="1"/>
</dbReference>
<evidence type="ECO:0000256" key="3">
    <source>
        <dbReference type="ARBA" id="ARBA00022750"/>
    </source>
</evidence>
<dbReference type="InterPro" id="IPR051708">
    <property type="entry name" value="Plant_Aspart_Prot_A1"/>
</dbReference>
<gene>
    <name evidence="7" type="ORF">RND81_01G157700</name>
</gene>
<feature type="domain" description="Peptidase A1" evidence="6">
    <location>
        <begin position="94"/>
        <end position="463"/>
    </location>
</feature>
<evidence type="ECO:0000256" key="5">
    <source>
        <dbReference type="ARBA" id="ARBA00023180"/>
    </source>
</evidence>
<dbReference type="PROSITE" id="PS51767">
    <property type="entry name" value="PEPTIDASE_A1"/>
    <property type="match status" value="1"/>
</dbReference>
<protein>
    <recommendedName>
        <fullName evidence="6">Peptidase A1 domain-containing protein</fullName>
    </recommendedName>
</protein>
<dbReference type="SUPFAM" id="SSF50630">
    <property type="entry name" value="Acid proteases"/>
    <property type="match status" value="1"/>
</dbReference>
<evidence type="ECO:0000313" key="8">
    <source>
        <dbReference type="Proteomes" id="UP001443914"/>
    </source>
</evidence>
<dbReference type="Pfam" id="PF14541">
    <property type="entry name" value="TAXi_C"/>
    <property type="match status" value="1"/>
</dbReference>
<keyword evidence="5" id="KW-0325">Glycoprotein</keyword>
<dbReference type="GO" id="GO:0004190">
    <property type="term" value="F:aspartic-type endopeptidase activity"/>
    <property type="evidence" value="ECO:0007669"/>
    <property type="project" value="UniProtKB-KW"/>
</dbReference>
<evidence type="ECO:0000256" key="4">
    <source>
        <dbReference type="ARBA" id="ARBA00022801"/>
    </source>
</evidence>
<evidence type="ECO:0000313" key="7">
    <source>
        <dbReference type="EMBL" id="KAK9757369.1"/>
    </source>
</evidence>
<dbReference type="GO" id="GO:0006508">
    <property type="term" value="P:proteolysis"/>
    <property type="evidence" value="ECO:0007669"/>
    <property type="project" value="UniProtKB-KW"/>
</dbReference>
<dbReference type="InterPro" id="IPR032799">
    <property type="entry name" value="TAXi_C"/>
</dbReference>
<evidence type="ECO:0000256" key="1">
    <source>
        <dbReference type="ARBA" id="ARBA00007447"/>
    </source>
</evidence>
<dbReference type="CDD" id="cd05476">
    <property type="entry name" value="pepsin_A_like_plant"/>
    <property type="match status" value="1"/>
</dbReference>
<dbReference type="AlphaFoldDB" id="A0AAW1NF50"/>
<dbReference type="EMBL" id="JBDFQZ010000001">
    <property type="protein sequence ID" value="KAK9757369.1"/>
    <property type="molecule type" value="Genomic_DNA"/>
</dbReference>